<dbReference type="Proteomes" id="UP001326110">
    <property type="component" value="Chromosome"/>
</dbReference>
<feature type="signal peptide" evidence="2">
    <location>
        <begin position="1"/>
        <end position="34"/>
    </location>
</feature>
<feature type="compositionally biased region" description="Basic and acidic residues" evidence="1">
    <location>
        <begin position="931"/>
        <end position="950"/>
    </location>
</feature>
<dbReference type="InterPro" id="IPR045351">
    <property type="entry name" value="DUF6531"/>
</dbReference>
<feature type="chain" id="PRO_5045545271" evidence="2">
    <location>
        <begin position="35"/>
        <end position="1725"/>
    </location>
</feature>
<proteinExistence type="predicted"/>
<dbReference type="PROSITE" id="PS51257">
    <property type="entry name" value="PROKAR_LIPOPROTEIN"/>
    <property type="match status" value="1"/>
</dbReference>
<gene>
    <name evidence="4" type="ORF">SR858_09770</name>
</gene>
<dbReference type="NCBIfam" id="TIGR03696">
    <property type="entry name" value="Rhs_assc_core"/>
    <property type="match status" value="1"/>
</dbReference>
<evidence type="ECO:0000256" key="2">
    <source>
        <dbReference type="SAM" id="SignalP"/>
    </source>
</evidence>
<dbReference type="NCBIfam" id="TIGR01643">
    <property type="entry name" value="YD_repeat_2x"/>
    <property type="match status" value="3"/>
</dbReference>
<evidence type="ECO:0000259" key="3">
    <source>
        <dbReference type="Pfam" id="PF20148"/>
    </source>
</evidence>
<dbReference type="InterPro" id="IPR050708">
    <property type="entry name" value="T6SS_VgrG/RHS"/>
</dbReference>
<feature type="region of interest" description="Disordered" evidence="1">
    <location>
        <begin position="665"/>
        <end position="688"/>
    </location>
</feature>
<protein>
    <submittedName>
        <fullName evidence="4">RHS repeat-associated core domain-containing protein</fullName>
    </submittedName>
</protein>
<keyword evidence="5" id="KW-1185">Reference proteome</keyword>
<evidence type="ECO:0000313" key="4">
    <source>
        <dbReference type="EMBL" id="WQH06588.1"/>
    </source>
</evidence>
<accession>A0ABZ0Y4F6</accession>
<feature type="domain" description="DUF6531" evidence="3">
    <location>
        <begin position="63"/>
        <end position="139"/>
    </location>
</feature>
<dbReference type="PANTHER" id="PTHR32305:SF15">
    <property type="entry name" value="PROTEIN RHSA-RELATED"/>
    <property type="match status" value="1"/>
</dbReference>
<dbReference type="InterPro" id="IPR006530">
    <property type="entry name" value="YD"/>
</dbReference>
<evidence type="ECO:0000256" key="1">
    <source>
        <dbReference type="SAM" id="MobiDB-lite"/>
    </source>
</evidence>
<keyword evidence="2" id="KW-0732">Signal</keyword>
<dbReference type="Gene3D" id="2.180.10.10">
    <property type="entry name" value="RHS repeat-associated core"/>
    <property type="match status" value="2"/>
</dbReference>
<name>A0ABZ0Y4F6_9BURK</name>
<dbReference type="GeneID" id="43162469"/>
<dbReference type="Pfam" id="PF05593">
    <property type="entry name" value="RHS_repeat"/>
    <property type="match status" value="3"/>
</dbReference>
<dbReference type="PANTHER" id="PTHR32305">
    <property type="match status" value="1"/>
</dbReference>
<dbReference type="Pfam" id="PF20148">
    <property type="entry name" value="DUF6531"/>
    <property type="match status" value="1"/>
</dbReference>
<evidence type="ECO:0000313" key="5">
    <source>
        <dbReference type="Proteomes" id="UP001326110"/>
    </source>
</evidence>
<sequence length="1725" mass="183049">MISLLRSLLTARRRATLAALLLSGAAAWPQGALACPGDGGATCGAADAPATQPGATSVNIGAGNPINIITGNKYQREDDLPALPGVLGLEIVRHYNSRFSGTAAVPGLVGRGWKLSYETELAIDGDTIRAWQADGSSFMFRRDLANPALANSADPANGSIAIRRNGAGRDEYLWRWANGRELSFDQRGKLVQIKAATGEILSLLYDARGLLVKVTDPQGRSLRLSYLDRQQVAAADRFRGVQSIDTPVGRFSYEYGNPPPKSSTLAPQYLLANLVRVRYPASAAGAAGTGRQYHYEAAAHPTNLTGITIEGQGADGKPTAQRYATFGYQADGRAVLSTHANDVDKVTVSFERPGITVVKNSAGQQTTYRYASMADDYRLLEVRGAGCALCGPPNQRYRYDSQGRLLETIELDSQGLALHSQVTEVDHYGRALLVSRIEYIKGKAQPAQWQLRYEYAPGSAGGPVLIARPSVVPGREAVTRIAYNDRGQPISVTVSGWSPQPPGMGAPLAIVRTTRYAYQMVNGLSVLAQVDGPLANGKTNSPADSDITRFEFEASGHFVSRVTAPGGIVTDVRERDAALRPVVLRRVDGALQQIASNRLNWRGQTEVGSVAATQAGADAAQTRTLQYAYDAAGNLTGVTQPGNLTTRYVYDGAGRLAEQVLADGSRIATPRDTEGRQPGAASPAGSEQDLWGRSVAWRDASGAPLLQAQWGAIGTAAQGDVLALSTRNAQAQRLLDDDGCVVAIRNPGQGWQTARYDAAGRIEEATDPRGARQRASWDVADRLLRLERYAAGASTAEQVLTYRYAGAWASEETITDADGARTTLTVRDAQGRVLSETLRITATGPLAAALAQPVQISQSYRYDAAGRLLARILTDNTGRTLELATTLDAQGLPANIAAVGLLPSWLGGRQALIDRVQWQQLPGGPYATEIAHGDGSIDRYPRIDTGRVDADGVTTPAARARATSAATATATTSATSSATAAALADAPSALPDGGMAATASATDAGQDRAPLAGPGASPDSAGLPATVTTAQGEQRLHWNAAGQLSATARAGSSSRYLYDARGRRVVKLVTDAQGAVQVSLMAYEGNNLVAEADAHGRASFAYVHLGSRPVAQLDLRPGSWWQTVQARLFGVTSLHLHTSRAGLVQNMTEGGKVVWQDAPSNRANPVHQPLRYVGQYHDADSGLAYHGARYFEPGSGRFISPDPQGVADAVNELSGDLLLDLYAYAGGQPNDYFDPDGAARIRYFAITTKANGQAIGQDQGYTKARWAFIVDNIQGGGDSSALGQKRNEYAQNGAGLLVDANGSFLGVGQEAATWTGANGRLDEFTAHYGANLIAIPEFTINDMSDDDATKLIASYIAADRQALFPTQCPGKSTLLPPIKFGTGDADINIMMGTANGANKQRILACGAGSSTDITLRRIAKYEAAAETNETARINRDCSTTGCPGIGYYCSATKCFTPRDQLLYGPPDTTEPVYTPSYGRSQFIGSTLVGELLGGYTAFSADILTQLGLTQPMKTSLESAKVRGNKMVAWWDSAVPAANYAAANQAWANLSAANKTRFTAETGLGERAYVDMIRIKTQPPTNSNGADLSGDAKQALVTTAIMSDTVVKDLLMGIFQDFDKFTVMSHALMRKNLEAAIAYQSTASEAYLAAMVARAHNGGVWKRTYQQLTTSDSYDYVKNFIGAPGHTVKGDWKSLRCTESLGDNTVRPGTGGVGIGGLQFTPLILK</sequence>
<feature type="region of interest" description="Disordered" evidence="1">
    <location>
        <begin position="927"/>
        <end position="956"/>
    </location>
</feature>
<dbReference type="EMBL" id="CP140152">
    <property type="protein sequence ID" value="WQH06588.1"/>
    <property type="molecule type" value="Genomic_DNA"/>
</dbReference>
<dbReference type="RefSeq" id="WP_084669825.1">
    <property type="nucleotide sequence ID" value="NZ_CP140152.1"/>
</dbReference>
<organism evidence="4 5">
    <name type="scientific">Duganella zoogloeoides</name>
    <dbReference type="NCBI Taxonomy" id="75659"/>
    <lineage>
        <taxon>Bacteria</taxon>
        <taxon>Pseudomonadati</taxon>
        <taxon>Pseudomonadota</taxon>
        <taxon>Betaproteobacteria</taxon>
        <taxon>Burkholderiales</taxon>
        <taxon>Oxalobacteraceae</taxon>
        <taxon>Telluria group</taxon>
        <taxon>Duganella</taxon>
    </lineage>
</organism>
<dbReference type="InterPro" id="IPR022385">
    <property type="entry name" value="Rhs_assc_core"/>
</dbReference>
<dbReference type="InterPro" id="IPR031325">
    <property type="entry name" value="RHS_repeat"/>
</dbReference>
<reference evidence="4 5" key="1">
    <citation type="submission" date="2023-11" db="EMBL/GenBank/DDBJ databases">
        <title>MicrobeMod: A computational toolkit for identifying prokaryotic methylation and restriction-modification with nanopore sequencing.</title>
        <authorList>
            <person name="Crits-Christoph A."/>
            <person name="Kang S.C."/>
            <person name="Lee H."/>
            <person name="Ostrov N."/>
        </authorList>
    </citation>
    <scope>NUCLEOTIDE SEQUENCE [LARGE SCALE GENOMIC DNA]</scope>
    <source>
        <strain evidence="4 5">ATCC 25935</strain>
    </source>
</reference>
<feature type="region of interest" description="Disordered" evidence="1">
    <location>
        <begin position="994"/>
        <end position="1025"/>
    </location>
</feature>